<dbReference type="VEuPathDB" id="FungiDB:PV10_02340"/>
<dbReference type="InterPro" id="IPR027417">
    <property type="entry name" value="P-loop_NTPase"/>
</dbReference>
<dbReference type="SUPFAM" id="SSF52151">
    <property type="entry name" value="FabD/lysophospholipase-like"/>
    <property type="match status" value="1"/>
</dbReference>
<proteinExistence type="predicted"/>
<dbReference type="GO" id="GO:0008270">
    <property type="term" value="F:zinc ion binding"/>
    <property type="evidence" value="ECO:0007669"/>
    <property type="project" value="UniProtKB-KW"/>
</dbReference>
<feature type="region of interest" description="Disordered" evidence="9">
    <location>
        <begin position="1"/>
        <end position="111"/>
    </location>
</feature>
<dbReference type="GeneID" id="27320185"/>
<dbReference type="GO" id="GO:0016042">
    <property type="term" value="P:lipid catabolic process"/>
    <property type="evidence" value="ECO:0007669"/>
    <property type="project" value="UniProtKB-UniRule"/>
</dbReference>
<dbReference type="Gene3D" id="3.40.50.300">
    <property type="entry name" value="P-loop containing nucleotide triphosphate hydrolases"/>
    <property type="match status" value="1"/>
</dbReference>
<keyword evidence="1" id="KW-0479">Metal-binding</keyword>
<feature type="short sequence motif" description="GXGXXG" evidence="8">
    <location>
        <begin position="962"/>
        <end position="967"/>
    </location>
</feature>
<keyword evidence="5 8" id="KW-0442">Lipid degradation</keyword>
<feature type="domain" description="RING-type" evidence="10">
    <location>
        <begin position="892"/>
        <end position="936"/>
    </location>
</feature>
<dbReference type="CDD" id="cd07199">
    <property type="entry name" value="Pat17_PNPLA8_PNPLA9_like"/>
    <property type="match status" value="1"/>
</dbReference>
<dbReference type="PANTHER" id="PTHR24185">
    <property type="entry name" value="CALCIUM-INDEPENDENT PHOSPHOLIPASE A2-GAMMA"/>
    <property type="match status" value="1"/>
</dbReference>
<dbReference type="Gene3D" id="3.40.1090.10">
    <property type="entry name" value="Cytosolic phospholipase A2 catalytic domain"/>
    <property type="match status" value="1"/>
</dbReference>
<dbReference type="EMBL" id="KN847521">
    <property type="protein sequence ID" value="KIV94587.1"/>
    <property type="molecule type" value="Genomic_DNA"/>
</dbReference>
<keyword evidence="2 7" id="KW-0863">Zinc-finger</keyword>
<gene>
    <name evidence="12" type="ORF">PV10_02340</name>
</gene>
<keyword evidence="13" id="KW-1185">Reference proteome</keyword>
<feature type="compositionally biased region" description="Low complexity" evidence="9">
    <location>
        <begin position="1581"/>
        <end position="1600"/>
    </location>
</feature>
<dbReference type="Proteomes" id="UP000054302">
    <property type="component" value="Unassembled WGS sequence"/>
</dbReference>
<sequence>MDSWRNYLPAVLNAKHPTSDRGEDNSRGARGSFGPPRTLSPNHRAPSRNSFSQEDVFHTPSASPLQHTNSVSSNRMPSFSGIHTLRPGHYIPTAKTNPPTRALGEGPKPEAVLPTQMRLSYFPEETNTIERQAAPGFGRRSDNEERSDDETATDIVSIYPTKTISKRYLHNSQPKEEATPWDEGLNFDLSDLMFPTAIQLPQVIQDHLQLAAQGYQSETPPDGLPTQPFPSTSNQQQLATARALHPSKKPSAPADNDADSGTEDEEYCCAVSRKASVEDPDVFYCYGCKMTYCPKCWKKQIPHKRGKPGHDKVDAVVAKMIQDTLEVDISEAEQAHLHLLDECASWFGAVKDEDGVVFRDFGRYASLMAEHSLEERKIMSPALISFVGDTGAGKSSLVKLLVGLQKTKHSQDSKTPSQTPVVGSSGAAVPTSGDVHLYADPHTFFTDRPLLYADCEGLRGGTLDPVGAKRRRKMALSSHARTRTASFDKYMRRRHETSERDIAWATTPERTTRKFFVEHLYPRLLYTFSDVIVFVVKNARTIEEVVEQLVVWADAVIETASNQPVLPHAIIVLNASDNQNADLWDVDASTTELLSSISLAVHENPRLRKLANKWISRGFDIDSVKSLLLAYYSSVRVVRIPEKSQPSLVHDQIQRLYEAISASAAGAQDEKHSKRVKLSAESLQPYLQAAFDHFCRDLNDPFDFIKASFADSGIPSDFSGNILKLAVNIMNKWQNKIDGALLFRELSFIVASCVMLDAVRNHNLGMAGPVFKQYIDHFDETLDDFCEKIWPCEYISAKGRCVNVKAGHTKGHQLSQGQVIGPGSYQSRFSAHSNRQQFRNDIFENLQELLSSLTGDNRAERDAAANLHESKILGPFYRHLGGATNFVSQSACFSCLVSPAEHCLPCKHVICTQCARDFGVPRGQNAVEMKFCPLHRSETRDLRQMIMFKPEDAGVRVLTLDGGGVRGILMLKMLARLEQDLGGCLPIVSFFDLLIGTSTGGIIALGLVEMGWSVKSCLKRFEVFAQTAFQKHRMLGAEYLEWLVAGFQQGRYKVEPLEDLLKKEYTERNLFGGVRDDYSEFSPRNHIASKVGVTTTTTSGTPYLLANYNRHETDESARYGFLRSEKPEQEIKIYEAARATSAAPKIFKPYGHAESGHTFIDGGVYYNNPIEIALREQSLIWEQSRPRLPDLVLSLGTGHAPRDFRRGRPSRAPANGTSGPVSYYKHLLKIAVDHAKSSQRSEEEYHRVVQHYRNHPQAANCFARLNMLFEDGIPKPDNVGLMPSMMSFADDDLDARSSEVRHITNRMIASSFYFEPTPGSLRKILGTSITIQGHIRCRYTGNQLEAFGDLLKLRCQEAFNAPGGALHSPCFVLEDRSRPKEAAQVILSDHVIDGMSNRATFNLKQITLELKNLNAESDIYLRFGSERDSDQNNSISGFPRCWDDRKITPMTSRLNLSDVRGRFPSRRGRPDWSEPVGTRHAPILGRYAIERNPGLASDEQMAFVGSRLSEPVAAEKPPQELDTGVVVASTTPYRPYPRIHRTPREDEGSEVVPGPDTDNIHSFYAELEANTAVFELPSTTSSQGRRPGSGSASAASARGA</sequence>
<evidence type="ECO:0008006" key="14">
    <source>
        <dbReference type="Google" id="ProtNLM"/>
    </source>
</evidence>
<dbReference type="HOGENOM" id="CLU_003059_2_1_1"/>
<feature type="compositionally biased region" description="Basic and acidic residues" evidence="9">
    <location>
        <begin position="17"/>
        <end position="27"/>
    </location>
</feature>
<feature type="region of interest" description="Disordered" evidence="9">
    <location>
        <begin position="1575"/>
        <end position="1600"/>
    </location>
</feature>
<keyword evidence="6 8" id="KW-0443">Lipid metabolism</keyword>
<evidence type="ECO:0000313" key="13">
    <source>
        <dbReference type="Proteomes" id="UP000054302"/>
    </source>
</evidence>
<dbReference type="GO" id="GO:0046486">
    <property type="term" value="P:glycerolipid metabolic process"/>
    <property type="evidence" value="ECO:0007669"/>
    <property type="project" value="UniProtKB-ARBA"/>
</dbReference>
<dbReference type="GO" id="GO:0019369">
    <property type="term" value="P:arachidonate metabolic process"/>
    <property type="evidence" value="ECO:0007669"/>
    <property type="project" value="TreeGrafter"/>
</dbReference>
<feature type="region of interest" description="Disordered" evidence="9">
    <location>
        <begin position="408"/>
        <end position="427"/>
    </location>
</feature>
<organism evidence="12 13">
    <name type="scientific">Exophiala mesophila</name>
    <name type="common">Black yeast-like fungus</name>
    <dbReference type="NCBI Taxonomy" id="212818"/>
    <lineage>
        <taxon>Eukaryota</taxon>
        <taxon>Fungi</taxon>
        <taxon>Dikarya</taxon>
        <taxon>Ascomycota</taxon>
        <taxon>Pezizomycotina</taxon>
        <taxon>Eurotiomycetes</taxon>
        <taxon>Chaetothyriomycetidae</taxon>
        <taxon>Chaetothyriales</taxon>
        <taxon>Herpotrichiellaceae</taxon>
        <taxon>Exophiala</taxon>
    </lineage>
</organism>
<dbReference type="STRING" id="212818.A0A0D1ZJ29"/>
<feature type="short sequence motif" description="DGA/G" evidence="8">
    <location>
        <begin position="1161"/>
        <end position="1163"/>
    </location>
</feature>
<feature type="region of interest" description="Disordered" evidence="9">
    <location>
        <begin position="215"/>
        <end position="262"/>
    </location>
</feature>
<dbReference type="InterPro" id="IPR002641">
    <property type="entry name" value="PNPLA_dom"/>
</dbReference>
<evidence type="ECO:0000259" key="10">
    <source>
        <dbReference type="PROSITE" id="PS50089"/>
    </source>
</evidence>
<evidence type="ECO:0000256" key="8">
    <source>
        <dbReference type="PROSITE-ProRule" id="PRU01161"/>
    </source>
</evidence>
<evidence type="ECO:0000256" key="2">
    <source>
        <dbReference type="ARBA" id="ARBA00022771"/>
    </source>
</evidence>
<feature type="compositionally biased region" description="Polar residues" evidence="9">
    <location>
        <begin position="413"/>
        <end position="422"/>
    </location>
</feature>
<dbReference type="GO" id="GO:0016020">
    <property type="term" value="C:membrane"/>
    <property type="evidence" value="ECO:0007669"/>
    <property type="project" value="TreeGrafter"/>
</dbReference>
<feature type="active site" description="Proton acceptor" evidence="8">
    <location>
        <position position="1161"/>
    </location>
</feature>
<evidence type="ECO:0000256" key="5">
    <source>
        <dbReference type="ARBA" id="ARBA00022963"/>
    </source>
</evidence>
<evidence type="ECO:0000256" key="1">
    <source>
        <dbReference type="ARBA" id="ARBA00022723"/>
    </source>
</evidence>
<dbReference type="OrthoDB" id="4106312at2759"/>
<dbReference type="OMA" id="DRHWPCE"/>
<protein>
    <recommendedName>
        <fullName evidence="14">PNPLA domain-containing protein</fullName>
    </recommendedName>
</protein>
<keyword evidence="4" id="KW-0862">Zinc</keyword>
<reference evidence="12 13" key="1">
    <citation type="submission" date="2015-01" db="EMBL/GenBank/DDBJ databases">
        <title>The Genome Sequence of Exophiala mesophila CBS40295.</title>
        <authorList>
            <consortium name="The Broad Institute Genomics Platform"/>
            <person name="Cuomo C."/>
            <person name="de Hoog S."/>
            <person name="Gorbushina A."/>
            <person name="Stielow B."/>
            <person name="Teixiera M."/>
            <person name="Abouelleil A."/>
            <person name="Chapman S.B."/>
            <person name="Priest M."/>
            <person name="Young S.K."/>
            <person name="Wortman J."/>
            <person name="Nusbaum C."/>
            <person name="Birren B."/>
        </authorList>
    </citation>
    <scope>NUCLEOTIDE SEQUENCE [LARGE SCALE GENOMIC DNA]</scope>
    <source>
        <strain evidence="12 13">CBS 40295</strain>
    </source>
</reference>
<feature type="active site" description="Nucleophile" evidence="8">
    <location>
        <position position="998"/>
    </location>
</feature>
<dbReference type="InterPro" id="IPR001841">
    <property type="entry name" value="Znf_RING"/>
</dbReference>
<feature type="short sequence motif" description="GXSXG" evidence="8">
    <location>
        <begin position="996"/>
        <end position="1000"/>
    </location>
</feature>
<feature type="region of interest" description="Disordered" evidence="9">
    <location>
        <begin position="1534"/>
        <end position="1553"/>
    </location>
</feature>
<dbReference type="PROSITE" id="PS50089">
    <property type="entry name" value="ZF_RING_2"/>
    <property type="match status" value="1"/>
</dbReference>
<evidence type="ECO:0000256" key="3">
    <source>
        <dbReference type="ARBA" id="ARBA00022801"/>
    </source>
</evidence>
<keyword evidence="3 8" id="KW-0378">Hydrolase</keyword>
<feature type="compositionally biased region" description="Polar residues" evidence="9">
    <location>
        <begin position="229"/>
        <end position="239"/>
    </location>
</feature>
<dbReference type="PANTHER" id="PTHR24185:SF1">
    <property type="entry name" value="CALCIUM-INDEPENDENT PHOSPHOLIPASE A2-GAMMA"/>
    <property type="match status" value="1"/>
</dbReference>
<feature type="compositionally biased region" description="Polar residues" evidence="9">
    <location>
        <begin position="60"/>
        <end position="77"/>
    </location>
</feature>
<evidence type="ECO:0000256" key="6">
    <source>
        <dbReference type="ARBA" id="ARBA00023098"/>
    </source>
</evidence>
<feature type="region of interest" description="Disordered" evidence="9">
    <location>
        <begin position="124"/>
        <end position="153"/>
    </location>
</feature>
<dbReference type="GO" id="GO:0047499">
    <property type="term" value="F:calcium-independent phospholipase A2 activity"/>
    <property type="evidence" value="ECO:0007669"/>
    <property type="project" value="TreeGrafter"/>
</dbReference>
<evidence type="ECO:0000259" key="11">
    <source>
        <dbReference type="PROSITE" id="PS51635"/>
    </source>
</evidence>
<evidence type="ECO:0000256" key="7">
    <source>
        <dbReference type="PROSITE-ProRule" id="PRU00175"/>
    </source>
</evidence>
<name>A0A0D1ZJ29_EXOME</name>
<dbReference type="PROSITE" id="PS51635">
    <property type="entry name" value="PNPLA"/>
    <property type="match status" value="1"/>
</dbReference>
<evidence type="ECO:0000313" key="12">
    <source>
        <dbReference type="EMBL" id="KIV94587.1"/>
    </source>
</evidence>
<accession>A0A0D1ZJ29</accession>
<evidence type="ECO:0000256" key="4">
    <source>
        <dbReference type="ARBA" id="ARBA00022833"/>
    </source>
</evidence>
<dbReference type="InterPro" id="IPR017907">
    <property type="entry name" value="Znf_RING_CS"/>
</dbReference>
<feature type="domain" description="PNPLA" evidence="11">
    <location>
        <begin position="958"/>
        <end position="1174"/>
    </location>
</feature>
<dbReference type="SUPFAM" id="SSF52540">
    <property type="entry name" value="P-loop containing nucleoside triphosphate hydrolases"/>
    <property type="match status" value="1"/>
</dbReference>
<dbReference type="InterPro" id="IPR016035">
    <property type="entry name" value="Acyl_Trfase/lysoPLipase"/>
</dbReference>
<dbReference type="PROSITE" id="PS00518">
    <property type="entry name" value="ZF_RING_1"/>
    <property type="match status" value="1"/>
</dbReference>
<evidence type="ECO:0000256" key="9">
    <source>
        <dbReference type="SAM" id="MobiDB-lite"/>
    </source>
</evidence>
<dbReference type="RefSeq" id="XP_016226161.1">
    <property type="nucleotide sequence ID" value="XM_016366643.1"/>
</dbReference>
<dbReference type="Pfam" id="PF01734">
    <property type="entry name" value="Patatin"/>
    <property type="match status" value="1"/>
</dbReference>